<accession>A0ABV5RKH4</accession>
<proteinExistence type="predicted"/>
<protein>
    <submittedName>
        <fullName evidence="2">Uncharacterized protein</fullName>
    </submittedName>
</protein>
<comment type="caution">
    <text evidence="2">The sequence shown here is derived from an EMBL/GenBank/DDBJ whole genome shotgun (WGS) entry which is preliminary data.</text>
</comment>
<name>A0ABV5RKH4_9ACTN</name>
<gene>
    <name evidence="2" type="ORF">ACFFTL_40420</name>
</gene>
<evidence type="ECO:0000313" key="3">
    <source>
        <dbReference type="Proteomes" id="UP001589710"/>
    </source>
</evidence>
<organism evidence="2 3">
    <name type="scientific">Streptomyces yanii</name>
    <dbReference type="NCBI Taxonomy" id="78510"/>
    <lineage>
        <taxon>Bacteria</taxon>
        <taxon>Bacillati</taxon>
        <taxon>Actinomycetota</taxon>
        <taxon>Actinomycetes</taxon>
        <taxon>Kitasatosporales</taxon>
        <taxon>Streptomycetaceae</taxon>
        <taxon>Streptomyces</taxon>
    </lineage>
</organism>
<feature type="compositionally biased region" description="Basic and acidic residues" evidence="1">
    <location>
        <begin position="14"/>
        <end position="28"/>
    </location>
</feature>
<reference evidence="2 3" key="1">
    <citation type="submission" date="2024-09" db="EMBL/GenBank/DDBJ databases">
        <authorList>
            <person name="Sun Q."/>
            <person name="Mori K."/>
        </authorList>
    </citation>
    <scope>NUCLEOTIDE SEQUENCE [LARGE SCALE GENOMIC DNA]</scope>
    <source>
        <strain evidence="2 3">JCM 3331</strain>
    </source>
</reference>
<feature type="region of interest" description="Disordered" evidence="1">
    <location>
        <begin position="14"/>
        <end position="71"/>
    </location>
</feature>
<evidence type="ECO:0000313" key="2">
    <source>
        <dbReference type="EMBL" id="MFB9578369.1"/>
    </source>
</evidence>
<dbReference type="Proteomes" id="UP001589710">
    <property type="component" value="Unassembled WGS sequence"/>
</dbReference>
<feature type="compositionally biased region" description="Basic and acidic residues" evidence="1">
    <location>
        <begin position="54"/>
        <end position="71"/>
    </location>
</feature>
<keyword evidence="3" id="KW-1185">Reference proteome</keyword>
<sequence>MHFSSNDLGFVVEHELPGRAAQDTDHEPGLFTISPTADNNRPRRTGRALLGPTARRDSIREHQSCDTDPRH</sequence>
<evidence type="ECO:0000256" key="1">
    <source>
        <dbReference type="SAM" id="MobiDB-lite"/>
    </source>
</evidence>
<dbReference type="EMBL" id="JBHMCG010000175">
    <property type="protein sequence ID" value="MFB9578369.1"/>
    <property type="molecule type" value="Genomic_DNA"/>
</dbReference>
<dbReference type="RefSeq" id="WP_345516282.1">
    <property type="nucleotide sequence ID" value="NZ_BAAAXD010000036.1"/>
</dbReference>